<dbReference type="EMBL" id="PPFX01000026">
    <property type="protein sequence ID" value="PNU19632.1"/>
    <property type="molecule type" value="Genomic_DNA"/>
</dbReference>
<evidence type="ECO:0000256" key="5">
    <source>
        <dbReference type="ARBA" id="ARBA00022485"/>
    </source>
</evidence>
<evidence type="ECO:0000256" key="9">
    <source>
        <dbReference type="ARBA" id="ARBA00023004"/>
    </source>
</evidence>
<accession>A0A2K2H8I2</accession>
<feature type="domain" description="Uracil-DNA glycosylase-like" evidence="12">
    <location>
        <begin position="81"/>
        <end position="227"/>
    </location>
</feature>
<evidence type="ECO:0000256" key="1">
    <source>
        <dbReference type="ARBA" id="ARBA00001400"/>
    </source>
</evidence>
<keyword evidence="10" id="KW-0411">Iron-sulfur</keyword>
<dbReference type="NCBIfam" id="TIGR00758">
    <property type="entry name" value="UDG_fam4"/>
    <property type="match status" value="1"/>
</dbReference>
<dbReference type="OrthoDB" id="5290748at2"/>
<evidence type="ECO:0000259" key="12">
    <source>
        <dbReference type="SMART" id="SM00986"/>
    </source>
</evidence>
<dbReference type="SMART" id="SM00986">
    <property type="entry name" value="UDG"/>
    <property type="match status" value="1"/>
</dbReference>
<evidence type="ECO:0000256" key="3">
    <source>
        <dbReference type="ARBA" id="ARBA00012030"/>
    </source>
</evidence>
<evidence type="ECO:0000256" key="11">
    <source>
        <dbReference type="ARBA" id="ARBA00023204"/>
    </source>
</evidence>
<reference evidence="13 14" key="1">
    <citation type="journal article" date="2018" name="Genome Announc.">
        <title>Genome Sequence of Geothermobacter sp. HR-1 Iron Reducer from the Loihi Seamount.</title>
        <authorList>
            <person name="Smith H."/>
            <person name="Abuyen K."/>
            <person name="Tremblay J."/>
            <person name="Savalia P."/>
            <person name="Perez-Rodriguez I."/>
            <person name="Emerson D."/>
            <person name="Tully B."/>
            <person name="Amend J."/>
        </authorList>
    </citation>
    <scope>NUCLEOTIDE SEQUENCE [LARGE SCALE GENOMIC DNA]</scope>
    <source>
        <strain evidence="13 14">HR-1</strain>
    </source>
</reference>
<dbReference type="Pfam" id="PF03167">
    <property type="entry name" value="UDG"/>
    <property type="match status" value="1"/>
</dbReference>
<keyword evidence="11" id="KW-0234">DNA repair</keyword>
<protein>
    <recommendedName>
        <fullName evidence="4">Type-4 uracil-DNA glycosylase</fullName>
        <ecNumber evidence="3">3.2.2.27</ecNumber>
    </recommendedName>
</protein>
<comment type="catalytic activity">
    <reaction evidence="1">
        <text>Hydrolyzes single-stranded DNA or mismatched double-stranded DNA and polynucleotides, releasing free uracil.</text>
        <dbReference type="EC" id="3.2.2.27"/>
    </reaction>
</comment>
<evidence type="ECO:0000256" key="2">
    <source>
        <dbReference type="ARBA" id="ARBA00006521"/>
    </source>
</evidence>
<organism evidence="13 14">
    <name type="scientific">Geothermobacter hydrogeniphilus</name>
    <dbReference type="NCBI Taxonomy" id="1969733"/>
    <lineage>
        <taxon>Bacteria</taxon>
        <taxon>Pseudomonadati</taxon>
        <taxon>Thermodesulfobacteriota</taxon>
        <taxon>Desulfuromonadia</taxon>
        <taxon>Desulfuromonadales</taxon>
        <taxon>Geothermobacteraceae</taxon>
        <taxon>Geothermobacter</taxon>
    </lineage>
</organism>
<sequence>MVDKLHKEIFQLVRQTRSLIEDFANLGIEQISLPPQEMMSKTATDPSPVQADVRETLEQIRADLGECRRCKLCEKRNSIVFGVGNPDARLVLVGEAPGREEDRRGEPFVGEAGQLLDRILFAMGLQRSEVYICNVEKCRPPGNRDPEPDEIAACEPFLKRQLAAIAPQVIISLGRIASQALLRDQTAISRLRGHWREYQGIPLMPTFHPAYLLRNPTAKREVWEDVKQVMRRLDGTAG</sequence>
<dbReference type="GO" id="GO:0051539">
    <property type="term" value="F:4 iron, 4 sulfur cluster binding"/>
    <property type="evidence" value="ECO:0007669"/>
    <property type="project" value="UniProtKB-KW"/>
</dbReference>
<evidence type="ECO:0000256" key="6">
    <source>
        <dbReference type="ARBA" id="ARBA00022723"/>
    </source>
</evidence>
<keyword evidence="5" id="KW-0004">4Fe-4S</keyword>
<keyword evidence="8" id="KW-0378">Hydrolase</keyword>
<evidence type="ECO:0000256" key="4">
    <source>
        <dbReference type="ARBA" id="ARBA00019403"/>
    </source>
</evidence>
<dbReference type="PANTHER" id="PTHR33693">
    <property type="entry name" value="TYPE-5 URACIL-DNA GLYCOSYLASE"/>
    <property type="match status" value="1"/>
</dbReference>
<evidence type="ECO:0000256" key="8">
    <source>
        <dbReference type="ARBA" id="ARBA00022801"/>
    </source>
</evidence>
<name>A0A2K2H8I2_9BACT</name>
<keyword evidence="7" id="KW-0227">DNA damage</keyword>
<dbReference type="GO" id="GO:0046872">
    <property type="term" value="F:metal ion binding"/>
    <property type="evidence" value="ECO:0007669"/>
    <property type="project" value="UniProtKB-KW"/>
</dbReference>
<comment type="caution">
    <text evidence="13">The sequence shown here is derived from an EMBL/GenBank/DDBJ whole genome shotgun (WGS) entry which is preliminary data.</text>
</comment>
<dbReference type="Gene3D" id="3.40.470.10">
    <property type="entry name" value="Uracil-DNA glycosylase-like domain"/>
    <property type="match status" value="1"/>
</dbReference>
<evidence type="ECO:0000313" key="14">
    <source>
        <dbReference type="Proteomes" id="UP000236340"/>
    </source>
</evidence>
<keyword evidence="9" id="KW-0408">Iron</keyword>
<dbReference type="InterPro" id="IPR051536">
    <property type="entry name" value="UDG_Type-4/5"/>
</dbReference>
<gene>
    <name evidence="13" type="ORF">C2E25_11435</name>
</gene>
<comment type="similarity">
    <text evidence="2">Belongs to the uracil-DNA glycosylase (UDG) superfamily. Type 4 (UDGa) family.</text>
</comment>
<dbReference type="GO" id="GO:0004844">
    <property type="term" value="F:uracil DNA N-glycosylase activity"/>
    <property type="evidence" value="ECO:0007669"/>
    <property type="project" value="UniProtKB-EC"/>
</dbReference>
<dbReference type="RefSeq" id="WP_103115866.1">
    <property type="nucleotide sequence ID" value="NZ_PPFX01000026.1"/>
</dbReference>
<proteinExistence type="inferred from homology"/>
<evidence type="ECO:0000313" key="13">
    <source>
        <dbReference type="EMBL" id="PNU19632.1"/>
    </source>
</evidence>
<dbReference type="SUPFAM" id="SSF52141">
    <property type="entry name" value="Uracil-DNA glycosylase-like"/>
    <property type="match status" value="1"/>
</dbReference>
<evidence type="ECO:0000256" key="7">
    <source>
        <dbReference type="ARBA" id="ARBA00022763"/>
    </source>
</evidence>
<dbReference type="Proteomes" id="UP000236340">
    <property type="component" value="Unassembled WGS sequence"/>
</dbReference>
<dbReference type="InterPro" id="IPR005122">
    <property type="entry name" value="Uracil-DNA_glycosylase-like"/>
</dbReference>
<keyword evidence="6" id="KW-0479">Metal-binding</keyword>
<dbReference type="PANTHER" id="PTHR33693:SF1">
    <property type="entry name" value="TYPE-4 URACIL-DNA GLYCOSYLASE"/>
    <property type="match status" value="1"/>
</dbReference>
<dbReference type="AlphaFoldDB" id="A0A2K2H8I2"/>
<dbReference type="CDD" id="cd10030">
    <property type="entry name" value="UDG-F4_TTUDGA_SPO1dp_like"/>
    <property type="match status" value="1"/>
</dbReference>
<dbReference type="EC" id="3.2.2.27" evidence="3"/>
<dbReference type="GO" id="GO:0006281">
    <property type="term" value="P:DNA repair"/>
    <property type="evidence" value="ECO:0007669"/>
    <property type="project" value="UniProtKB-KW"/>
</dbReference>
<dbReference type="InterPro" id="IPR036895">
    <property type="entry name" value="Uracil-DNA_glycosylase-like_sf"/>
</dbReference>
<dbReference type="SMART" id="SM00987">
    <property type="entry name" value="UreE_C"/>
    <property type="match status" value="1"/>
</dbReference>
<evidence type="ECO:0000256" key="10">
    <source>
        <dbReference type="ARBA" id="ARBA00023014"/>
    </source>
</evidence>
<dbReference type="InterPro" id="IPR005273">
    <property type="entry name" value="Ura-DNA_glyco_family4"/>
</dbReference>